<protein>
    <recommendedName>
        <fullName evidence="3">Receptor-interacting protein</fullName>
    </recommendedName>
</protein>
<comment type="caution">
    <text evidence="1">The sequence shown here is derived from an EMBL/GenBank/DDBJ whole genome shotgun (WGS) entry which is preliminary data.</text>
</comment>
<evidence type="ECO:0008006" key="3">
    <source>
        <dbReference type="Google" id="ProtNLM"/>
    </source>
</evidence>
<name>A0AAD5GB81_AMBAR</name>
<dbReference type="Proteomes" id="UP001206925">
    <property type="component" value="Unassembled WGS sequence"/>
</dbReference>
<evidence type="ECO:0000313" key="2">
    <source>
        <dbReference type="Proteomes" id="UP001206925"/>
    </source>
</evidence>
<accession>A0AAD5GB81</accession>
<dbReference type="PANTHER" id="PTHR36382">
    <property type="entry name" value="OSJNBA0043L09.26 PROTEIN"/>
    <property type="match status" value="1"/>
</dbReference>
<dbReference type="AlphaFoldDB" id="A0AAD5GB81"/>
<proteinExistence type="predicted"/>
<gene>
    <name evidence="1" type="ORF">M8C21_030022</name>
</gene>
<sequence length="143" mass="16016">MNAFKLCKATGYHSSLLSKSSGDVRIKNLNSYASVRISTRTCDFVLRASVDGQEDKASSERRSFLTLEEAGIVEMSGLSSHEGFLCRLTISSLNLLRVIGEQEGCSIEDLNAGKVCDWFLKDKLKREQNMDPVLQWDESDFQL</sequence>
<dbReference type="PANTHER" id="PTHR36382:SF2">
    <property type="entry name" value="OS04G0635700 PROTEIN"/>
    <property type="match status" value="1"/>
</dbReference>
<organism evidence="1 2">
    <name type="scientific">Ambrosia artemisiifolia</name>
    <name type="common">Common ragweed</name>
    <dbReference type="NCBI Taxonomy" id="4212"/>
    <lineage>
        <taxon>Eukaryota</taxon>
        <taxon>Viridiplantae</taxon>
        <taxon>Streptophyta</taxon>
        <taxon>Embryophyta</taxon>
        <taxon>Tracheophyta</taxon>
        <taxon>Spermatophyta</taxon>
        <taxon>Magnoliopsida</taxon>
        <taxon>eudicotyledons</taxon>
        <taxon>Gunneridae</taxon>
        <taxon>Pentapetalae</taxon>
        <taxon>asterids</taxon>
        <taxon>campanulids</taxon>
        <taxon>Asterales</taxon>
        <taxon>Asteraceae</taxon>
        <taxon>Asteroideae</taxon>
        <taxon>Heliantheae alliance</taxon>
        <taxon>Heliantheae</taxon>
        <taxon>Ambrosia</taxon>
    </lineage>
</organism>
<reference evidence="1" key="1">
    <citation type="submission" date="2022-06" db="EMBL/GenBank/DDBJ databases">
        <title>Uncovering the hologenomic basis of an extraordinary plant invasion.</title>
        <authorList>
            <person name="Bieker V.C."/>
            <person name="Martin M.D."/>
            <person name="Gilbert T."/>
            <person name="Hodgins K."/>
            <person name="Battlay P."/>
            <person name="Petersen B."/>
            <person name="Wilson J."/>
        </authorList>
    </citation>
    <scope>NUCLEOTIDE SEQUENCE</scope>
    <source>
        <strain evidence="1">AA19_3_7</strain>
        <tissue evidence="1">Leaf</tissue>
    </source>
</reference>
<evidence type="ECO:0000313" key="1">
    <source>
        <dbReference type="EMBL" id="KAI7734081.1"/>
    </source>
</evidence>
<keyword evidence="2" id="KW-1185">Reference proteome</keyword>
<dbReference type="EMBL" id="JAMZMK010009840">
    <property type="protein sequence ID" value="KAI7734081.1"/>
    <property type="molecule type" value="Genomic_DNA"/>
</dbReference>